<dbReference type="EMBL" id="JAABOQ010000001">
    <property type="protein sequence ID" value="NER16157.1"/>
    <property type="molecule type" value="Genomic_DNA"/>
</dbReference>
<dbReference type="Gene3D" id="3.40.50.620">
    <property type="entry name" value="HUPs"/>
    <property type="match status" value="1"/>
</dbReference>
<dbReference type="InterPro" id="IPR036695">
    <property type="entry name" value="Arg-tRNA-synth_N_sf"/>
</dbReference>
<dbReference type="Pfam" id="PF03485">
    <property type="entry name" value="Arg_tRNA_synt_N"/>
    <property type="match status" value="1"/>
</dbReference>
<dbReference type="InterPro" id="IPR014729">
    <property type="entry name" value="Rossmann-like_a/b/a_fold"/>
</dbReference>
<feature type="domain" description="DALR anticodon binding" evidence="11">
    <location>
        <begin position="476"/>
        <end position="591"/>
    </location>
</feature>
<reference evidence="13 14" key="1">
    <citation type="submission" date="2020-01" db="EMBL/GenBank/DDBJ databases">
        <title>Spongiivirga citrea KCTC 32990T.</title>
        <authorList>
            <person name="Wang G."/>
        </authorList>
    </citation>
    <scope>NUCLEOTIDE SEQUENCE [LARGE SCALE GENOMIC DNA]</scope>
    <source>
        <strain evidence="13 14">KCTC 32990</strain>
    </source>
</reference>
<dbReference type="GO" id="GO:0005737">
    <property type="term" value="C:cytoplasm"/>
    <property type="evidence" value="ECO:0007669"/>
    <property type="project" value="UniProtKB-SubCell"/>
</dbReference>
<dbReference type="AlphaFoldDB" id="A0A6M0CL57"/>
<dbReference type="EC" id="6.1.1.19" evidence="9"/>
<dbReference type="GO" id="GO:0006420">
    <property type="term" value="P:arginyl-tRNA aminoacylation"/>
    <property type="evidence" value="ECO:0007669"/>
    <property type="project" value="UniProtKB-UniRule"/>
</dbReference>
<dbReference type="Pfam" id="PF00750">
    <property type="entry name" value="tRNA-synt_1d"/>
    <property type="match status" value="1"/>
</dbReference>
<dbReference type="InterPro" id="IPR035684">
    <property type="entry name" value="ArgRS_core"/>
</dbReference>
<accession>A0A6M0CL57</accession>
<comment type="similarity">
    <text evidence="1 9 10">Belongs to the class-I aminoacyl-tRNA synthetase family.</text>
</comment>
<keyword evidence="5 9" id="KW-0067">ATP-binding</keyword>
<proteinExistence type="inferred from homology"/>
<organism evidence="13 14">
    <name type="scientific">Spongiivirga citrea</name>
    <dbReference type="NCBI Taxonomy" id="1481457"/>
    <lineage>
        <taxon>Bacteria</taxon>
        <taxon>Pseudomonadati</taxon>
        <taxon>Bacteroidota</taxon>
        <taxon>Flavobacteriia</taxon>
        <taxon>Flavobacteriales</taxon>
        <taxon>Flavobacteriaceae</taxon>
        <taxon>Spongiivirga</taxon>
    </lineage>
</organism>
<gene>
    <name evidence="9" type="primary">argS</name>
    <name evidence="13" type="ORF">GWK10_02990</name>
</gene>
<keyword evidence="6 9" id="KW-0648">Protein biosynthesis</keyword>
<keyword evidence="7 9" id="KW-0030">Aminoacyl-tRNA synthetase</keyword>
<evidence type="ECO:0000313" key="13">
    <source>
        <dbReference type="EMBL" id="NER16157.1"/>
    </source>
</evidence>
<keyword evidence="14" id="KW-1185">Reference proteome</keyword>
<dbReference type="RefSeq" id="WP_164029407.1">
    <property type="nucleotide sequence ID" value="NZ_JAABOQ010000001.1"/>
</dbReference>
<evidence type="ECO:0000256" key="7">
    <source>
        <dbReference type="ARBA" id="ARBA00023146"/>
    </source>
</evidence>
<evidence type="ECO:0000256" key="6">
    <source>
        <dbReference type="ARBA" id="ARBA00022917"/>
    </source>
</evidence>
<dbReference type="SMART" id="SM01016">
    <property type="entry name" value="Arg_tRNA_synt_N"/>
    <property type="match status" value="1"/>
</dbReference>
<keyword evidence="4 9" id="KW-0547">Nucleotide-binding</keyword>
<evidence type="ECO:0000259" key="12">
    <source>
        <dbReference type="SMART" id="SM01016"/>
    </source>
</evidence>
<protein>
    <recommendedName>
        <fullName evidence="9">Arginine--tRNA ligase</fullName>
        <ecNumber evidence="9">6.1.1.19</ecNumber>
    </recommendedName>
    <alternativeName>
        <fullName evidence="9">Arginyl-tRNA synthetase</fullName>
        <shortName evidence="9">ArgRS</shortName>
    </alternativeName>
</protein>
<dbReference type="GO" id="GO:0005524">
    <property type="term" value="F:ATP binding"/>
    <property type="evidence" value="ECO:0007669"/>
    <property type="project" value="UniProtKB-UniRule"/>
</dbReference>
<dbReference type="PANTHER" id="PTHR11956">
    <property type="entry name" value="ARGINYL-TRNA SYNTHETASE"/>
    <property type="match status" value="1"/>
</dbReference>
<dbReference type="Proteomes" id="UP000474296">
    <property type="component" value="Unassembled WGS sequence"/>
</dbReference>
<comment type="subunit">
    <text evidence="9">Monomer.</text>
</comment>
<evidence type="ECO:0000256" key="8">
    <source>
        <dbReference type="ARBA" id="ARBA00049339"/>
    </source>
</evidence>
<dbReference type="PRINTS" id="PR01038">
    <property type="entry name" value="TRNASYNTHARG"/>
</dbReference>
<dbReference type="NCBIfam" id="TIGR00456">
    <property type="entry name" value="argS"/>
    <property type="match status" value="1"/>
</dbReference>
<feature type="short sequence motif" description="'HIGH' region" evidence="9">
    <location>
        <begin position="122"/>
        <end position="132"/>
    </location>
</feature>
<comment type="subcellular location">
    <subcellularLocation>
        <location evidence="9">Cytoplasm</location>
    </subcellularLocation>
</comment>
<evidence type="ECO:0000313" key="14">
    <source>
        <dbReference type="Proteomes" id="UP000474296"/>
    </source>
</evidence>
<dbReference type="SMART" id="SM00836">
    <property type="entry name" value="DALR_1"/>
    <property type="match status" value="1"/>
</dbReference>
<evidence type="ECO:0000259" key="11">
    <source>
        <dbReference type="SMART" id="SM00836"/>
    </source>
</evidence>
<dbReference type="InterPro" id="IPR008909">
    <property type="entry name" value="DALR_anticod-bd"/>
</dbReference>
<dbReference type="PANTHER" id="PTHR11956:SF5">
    <property type="entry name" value="ARGININE--TRNA LIGASE, CYTOPLASMIC"/>
    <property type="match status" value="1"/>
</dbReference>
<dbReference type="SUPFAM" id="SSF47323">
    <property type="entry name" value="Anticodon-binding domain of a subclass of class I aminoacyl-tRNA synthetases"/>
    <property type="match status" value="1"/>
</dbReference>
<dbReference type="SUPFAM" id="SSF52374">
    <property type="entry name" value="Nucleotidylyl transferase"/>
    <property type="match status" value="1"/>
</dbReference>
<evidence type="ECO:0000256" key="1">
    <source>
        <dbReference type="ARBA" id="ARBA00005594"/>
    </source>
</evidence>
<dbReference type="Gene3D" id="1.10.730.10">
    <property type="entry name" value="Isoleucyl-tRNA Synthetase, Domain 1"/>
    <property type="match status" value="1"/>
</dbReference>
<dbReference type="SUPFAM" id="SSF55190">
    <property type="entry name" value="Arginyl-tRNA synthetase (ArgRS), N-terminal 'additional' domain"/>
    <property type="match status" value="1"/>
</dbReference>
<dbReference type="GO" id="GO:0004814">
    <property type="term" value="F:arginine-tRNA ligase activity"/>
    <property type="evidence" value="ECO:0007669"/>
    <property type="project" value="UniProtKB-UniRule"/>
</dbReference>
<evidence type="ECO:0000256" key="5">
    <source>
        <dbReference type="ARBA" id="ARBA00022840"/>
    </source>
</evidence>
<evidence type="ECO:0000256" key="10">
    <source>
        <dbReference type="RuleBase" id="RU363038"/>
    </source>
</evidence>
<dbReference type="Gene3D" id="3.30.1360.70">
    <property type="entry name" value="Arginyl tRNA synthetase N-terminal domain"/>
    <property type="match status" value="1"/>
</dbReference>
<comment type="caution">
    <text evidence="13">The sequence shown here is derived from an EMBL/GenBank/DDBJ whole genome shotgun (WGS) entry which is preliminary data.</text>
</comment>
<dbReference type="InterPro" id="IPR001278">
    <property type="entry name" value="Arg-tRNA-ligase"/>
</dbReference>
<evidence type="ECO:0000256" key="9">
    <source>
        <dbReference type="HAMAP-Rule" id="MF_00123"/>
    </source>
</evidence>
<evidence type="ECO:0000256" key="4">
    <source>
        <dbReference type="ARBA" id="ARBA00022741"/>
    </source>
</evidence>
<dbReference type="InterPro" id="IPR001412">
    <property type="entry name" value="aa-tRNA-synth_I_CS"/>
</dbReference>
<evidence type="ECO:0000256" key="2">
    <source>
        <dbReference type="ARBA" id="ARBA00022490"/>
    </source>
</evidence>
<comment type="catalytic activity">
    <reaction evidence="8 9">
        <text>tRNA(Arg) + L-arginine + ATP = L-arginyl-tRNA(Arg) + AMP + diphosphate</text>
        <dbReference type="Rhea" id="RHEA:20301"/>
        <dbReference type="Rhea" id="RHEA-COMP:9658"/>
        <dbReference type="Rhea" id="RHEA-COMP:9673"/>
        <dbReference type="ChEBI" id="CHEBI:30616"/>
        <dbReference type="ChEBI" id="CHEBI:32682"/>
        <dbReference type="ChEBI" id="CHEBI:33019"/>
        <dbReference type="ChEBI" id="CHEBI:78442"/>
        <dbReference type="ChEBI" id="CHEBI:78513"/>
        <dbReference type="ChEBI" id="CHEBI:456215"/>
        <dbReference type="EC" id="6.1.1.19"/>
    </reaction>
</comment>
<feature type="domain" description="Arginyl tRNA synthetase N-terminal" evidence="12">
    <location>
        <begin position="4"/>
        <end position="85"/>
    </location>
</feature>
<name>A0A6M0CL57_9FLAO</name>
<dbReference type="InterPro" id="IPR009080">
    <property type="entry name" value="tRNAsynth_Ia_anticodon-bd"/>
</dbReference>
<dbReference type="PROSITE" id="PS00178">
    <property type="entry name" value="AA_TRNA_LIGASE_I"/>
    <property type="match status" value="1"/>
</dbReference>
<sequence length="591" mass="67333">MLQEVITNAIKQLVKNDYDVTIDAVEFQSTRKDFEGDITVVIFQLLKYVKTNPVQLGETIGVYLKTNTNEVVDYNVVKGFLNLVIADGYYLNYFNQIQQDEQFGHITPDVSNGGVLVEYSSPNTNKPLHLGHIRNNLLGYSVAQIQKAAGKKVIKTQIINDRGIHICKSMLAWQKFGNGATPDSEKIKGDKLVGNYYVRFDQEYKKQVEDLMVNGLLEDQAKKEAPILQEAQKMLRKWEQGDEEVVALWKMMNQWVYDGFDVTYKALGVDFDSFYYESDTYLLGKDVVESGLEKGVFYRKEDGSVWIDLTDDGLDEKIVLRSDGTAVYMTQDIGTAIQRVNDNPEINSMVYTVGNEQDYHFKVLFLILKKLGFGWAENLYHLSYGMVDLPSGKMKSREGTVVDADDLIQNMAETAGEISRELGKLEDYTDAEKLALYQTIGLAALKYYILKVDPKKRILFDPKESIDFQGNTGPFVQYTYARIQSVLRKVDYRVAPIDTTIDIDLKEKYLLKRLEQYPDVVQQAAAQYSPALIANYTYDLVREFNSFFQNIHILGEKDAQKRAFRIQLAGKVGKTIKLSCSLLGIDVPERM</sequence>
<dbReference type="Pfam" id="PF05746">
    <property type="entry name" value="DALR_1"/>
    <property type="match status" value="1"/>
</dbReference>
<dbReference type="HAMAP" id="MF_00123">
    <property type="entry name" value="Arg_tRNA_synth"/>
    <property type="match status" value="1"/>
</dbReference>
<dbReference type="InterPro" id="IPR005148">
    <property type="entry name" value="Arg-tRNA-synth_N"/>
</dbReference>
<keyword evidence="3 9" id="KW-0436">Ligase</keyword>
<keyword evidence="2 9" id="KW-0963">Cytoplasm</keyword>
<evidence type="ECO:0000256" key="3">
    <source>
        <dbReference type="ARBA" id="ARBA00022598"/>
    </source>
</evidence>